<dbReference type="EMBL" id="FQZY01000073">
    <property type="protein sequence ID" value="SHK69001.1"/>
    <property type="molecule type" value="Genomic_DNA"/>
</dbReference>
<organism evidence="2 3">
    <name type="scientific">Hespellia stercorisuis DSM 15480</name>
    <dbReference type="NCBI Taxonomy" id="1121950"/>
    <lineage>
        <taxon>Bacteria</taxon>
        <taxon>Bacillati</taxon>
        <taxon>Bacillota</taxon>
        <taxon>Clostridia</taxon>
        <taxon>Lachnospirales</taxon>
        <taxon>Lachnospiraceae</taxon>
        <taxon>Hespellia</taxon>
    </lineage>
</organism>
<dbReference type="PROSITE" id="PS51186">
    <property type="entry name" value="GNAT"/>
    <property type="match status" value="1"/>
</dbReference>
<feature type="domain" description="N-acetyltransferase" evidence="1">
    <location>
        <begin position="4"/>
        <end position="174"/>
    </location>
</feature>
<proteinExistence type="predicted"/>
<keyword evidence="3" id="KW-1185">Reference proteome</keyword>
<dbReference type="SUPFAM" id="SSF55729">
    <property type="entry name" value="Acyl-CoA N-acyltransferases (Nat)"/>
    <property type="match status" value="1"/>
</dbReference>
<dbReference type="AlphaFoldDB" id="A0A1M6UIK2"/>
<evidence type="ECO:0000313" key="3">
    <source>
        <dbReference type="Proteomes" id="UP000184301"/>
    </source>
</evidence>
<evidence type="ECO:0000313" key="2">
    <source>
        <dbReference type="EMBL" id="SHK69001.1"/>
    </source>
</evidence>
<name>A0A1M6UIK2_9FIRM</name>
<accession>A0A1M6UIK2</accession>
<dbReference type="GO" id="GO:0016747">
    <property type="term" value="F:acyltransferase activity, transferring groups other than amino-acyl groups"/>
    <property type="evidence" value="ECO:0007669"/>
    <property type="project" value="InterPro"/>
</dbReference>
<dbReference type="OrthoDB" id="9127144at2"/>
<dbReference type="InterPro" id="IPR000182">
    <property type="entry name" value="GNAT_dom"/>
</dbReference>
<sequence>MPKENIRRIKELSQNEFWEIYRTQMKQDFPKSEIRREDNFENLWRDQKYLALGWYEEKPGNGQQKECSLTGYAFFVIAEDAVLLDYFAVLADQRGNGSGGRFLEAMKTYFAERTDCILLEVENPEYAVDENDRKLRERRIAFYERHGVFFSKVETRVFTDEYLILVLPVQKAKEHPVKEWAEQIKGVYESIFPYNVRKGKVWYTVRQQG</sequence>
<evidence type="ECO:0000259" key="1">
    <source>
        <dbReference type="PROSITE" id="PS51186"/>
    </source>
</evidence>
<dbReference type="STRING" id="1121950.SAMN02745243_03512"/>
<reference evidence="2 3" key="1">
    <citation type="submission" date="2016-11" db="EMBL/GenBank/DDBJ databases">
        <authorList>
            <person name="Jaros S."/>
            <person name="Januszkiewicz K."/>
            <person name="Wedrychowicz H."/>
        </authorList>
    </citation>
    <scope>NUCLEOTIDE SEQUENCE [LARGE SCALE GENOMIC DNA]</scope>
    <source>
        <strain evidence="2 3">DSM 15480</strain>
    </source>
</reference>
<dbReference type="InterPro" id="IPR016181">
    <property type="entry name" value="Acyl_CoA_acyltransferase"/>
</dbReference>
<dbReference type="Gene3D" id="3.40.630.30">
    <property type="match status" value="1"/>
</dbReference>
<gene>
    <name evidence="2" type="ORF">SAMN02745243_03512</name>
</gene>
<dbReference type="Proteomes" id="UP000184301">
    <property type="component" value="Unassembled WGS sequence"/>
</dbReference>
<protein>
    <recommendedName>
        <fullName evidence="1">N-acetyltransferase domain-containing protein</fullName>
    </recommendedName>
</protein>